<dbReference type="RefSeq" id="WP_099462091.1">
    <property type="nucleotide sequence ID" value="NZ_LDWY01000078.1"/>
</dbReference>
<sequence>MKKHTQSPYESSKVSYKPSGIEWLGEIPQSWEIKPLQAIFNQRNEQNNNLEFQTILSLVKDVGVIPYEEKGNVGNKAKDDLQGYKIARVNDLVLNKMNAVIGSLGVSKYNGLVSPIYLVLYIANPNYLITYYSYLFQIKSVQKFLRKFAYGIMEIRESIDYLEFKKMFLPLPPLQEQKEIAEFLDKKCEKIQNYIDKKQKLITLLQEKKQALINQAVCGRVACHTADSHCHTERSEVSTMESRFFANAQNDKGNISYKNSGIEYLGLIPHHWEVRRVATLGKFFKGSNISKNDLQDSGVCVVLYGDIYTKYEIKTKQFHSKIAENFAKDKTQILFGDLLFSGSGETKEDIGKCICYLGNEKAYVGGDVIVLRQMGQDSLFLSYVLNSDYIKYQKAVVSKGEIIIHIYASNLRDLKIPLPPLQEQKEIAEFLDSKVAQIDSVIEKTKKQIELIKEYKNTLINEAICGRVACSRDFSPTAQNDKMKSGFSLTLKMTKRKANKRK</sequence>
<keyword evidence="2" id="KW-0680">Restriction system</keyword>
<evidence type="ECO:0000256" key="1">
    <source>
        <dbReference type="ARBA" id="ARBA00010923"/>
    </source>
</evidence>
<dbReference type="GO" id="GO:0003677">
    <property type="term" value="F:DNA binding"/>
    <property type="evidence" value="ECO:0007669"/>
    <property type="project" value="UniProtKB-KW"/>
</dbReference>
<evidence type="ECO:0000256" key="2">
    <source>
        <dbReference type="ARBA" id="ARBA00022747"/>
    </source>
</evidence>
<dbReference type="Pfam" id="PF01420">
    <property type="entry name" value="Methylase_S"/>
    <property type="match status" value="2"/>
</dbReference>
<dbReference type="Gene3D" id="3.90.220.20">
    <property type="entry name" value="DNA methylase specificity domains"/>
    <property type="match status" value="2"/>
</dbReference>
<comment type="caution">
    <text evidence="5">The sequence shown here is derived from an EMBL/GenBank/DDBJ whole genome shotgun (WGS) entry which is preliminary data.</text>
</comment>
<dbReference type="AlphaFoldDB" id="A0A2G4R0J6"/>
<gene>
    <name evidence="5" type="ORF">AA994_06355</name>
</gene>
<comment type="similarity">
    <text evidence="1">Belongs to the type-I restriction system S methylase family.</text>
</comment>
<dbReference type="GO" id="GO:0009307">
    <property type="term" value="P:DNA restriction-modification system"/>
    <property type="evidence" value="ECO:0007669"/>
    <property type="project" value="UniProtKB-KW"/>
</dbReference>
<protein>
    <recommendedName>
        <fullName evidence="4">Type I restriction modification DNA specificity domain-containing protein</fullName>
    </recommendedName>
</protein>
<organism evidence="5 6">
    <name type="scientific">Campylobacter vulpis</name>
    <dbReference type="NCBI Taxonomy" id="1655500"/>
    <lineage>
        <taxon>Bacteria</taxon>
        <taxon>Pseudomonadati</taxon>
        <taxon>Campylobacterota</taxon>
        <taxon>Epsilonproteobacteria</taxon>
        <taxon>Campylobacterales</taxon>
        <taxon>Campylobacteraceae</taxon>
        <taxon>Campylobacter</taxon>
    </lineage>
</organism>
<evidence type="ECO:0000313" key="6">
    <source>
        <dbReference type="Proteomes" id="UP000237472"/>
    </source>
</evidence>
<proteinExistence type="inferred from homology"/>
<name>A0A2G4R0J6_9BACT</name>
<dbReference type="InterPro" id="IPR000055">
    <property type="entry name" value="Restrct_endonuc_typeI_TRD"/>
</dbReference>
<evidence type="ECO:0000313" key="5">
    <source>
        <dbReference type="EMBL" id="PHY90050.1"/>
    </source>
</evidence>
<dbReference type="EMBL" id="LDWY01000078">
    <property type="protein sequence ID" value="PHY90050.1"/>
    <property type="molecule type" value="Genomic_DNA"/>
</dbReference>
<keyword evidence="3" id="KW-0238">DNA-binding</keyword>
<dbReference type="PANTHER" id="PTHR43140">
    <property type="entry name" value="TYPE-1 RESTRICTION ENZYME ECOKI SPECIFICITY PROTEIN"/>
    <property type="match status" value="1"/>
</dbReference>
<dbReference type="InterPro" id="IPR051212">
    <property type="entry name" value="Type-I_RE_S_subunit"/>
</dbReference>
<dbReference type="OrthoDB" id="5323932at2"/>
<dbReference type="PANTHER" id="PTHR43140:SF1">
    <property type="entry name" value="TYPE I RESTRICTION ENZYME ECOKI SPECIFICITY SUBUNIT"/>
    <property type="match status" value="1"/>
</dbReference>
<reference evidence="6" key="1">
    <citation type="submission" date="2015-06" db="EMBL/GenBank/DDBJ databases">
        <authorList>
            <person name="Parisi A."/>
            <person name="Chiara M."/>
            <person name="Florio D."/>
            <person name="Miccolupo A."/>
            <person name="Manzari C."/>
            <person name="Mion D."/>
            <person name="Caruso M."/>
            <person name="D'erchia A.M."/>
            <person name="Zanoni R."/>
        </authorList>
    </citation>
    <scope>NUCLEOTIDE SEQUENCE [LARGE SCALE GENOMIC DNA]</scope>
    <source>
        <strain evidence="6">73/13</strain>
    </source>
</reference>
<dbReference type="Proteomes" id="UP000237472">
    <property type="component" value="Unassembled WGS sequence"/>
</dbReference>
<accession>A0A2G4R0J6</accession>
<evidence type="ECO:0000259" key="4">
    <source>
        <dbReference type="Pfam" id="PF01420"/>
    </source>
</evidence>
<dbReference type="InterPro" id="IPR044946">
    <property type="entry name" value="Restrct_endonuc_typeI_TRD_sf"/>
</dbReference>
<feature type="domain" description="Type I restriction modification DNA specificity" evidence="4">
    <location>
        <begin position="269"/>
        <end position="450"/>
    </location>
</feature>
<dbReference type="SUPFAM" id="SSF116734">
    <property type="entry name" value="DNA methylase specificity domain"/>
    <property type="match status" value="2"/>
</dbReference>
<dbReference type="CDD" id="cd17268">
    <property type="entry name" value="RMtype1_S_Ara36733I_TRD1-CR1_like"/>
    <property type="match status" value="1"/>
</dbReference>
<feature type="domain" description="Type I restriction modification DNA specificity" evidence="4">
    <location>
        <begin position="29"/>
        <end position="190"/>
    </location>
</feature>
<evidence type="ECO:0000256" key="3">
    <source>
        <dbReference type="ARBA" id="ARBA00023125"/>
    </source>
</evidence>